<accession>A0A5D3JWY2</accession>
<feature type="region of interest" description="Disordered" evidence="1">
    <location>
        <begin position="1"/>
        <end position="24"/>
    </location>
</feature>
<keyword evidence="3" id="KW-1185">Reference proteome</keyword>
<organism evidence="2 3">
    <name type="scientific">Bradyrhizobium rifense</name>
    <dbReference type="NCBI Taxonomy" id="515499"/>
    <lineage>
        <taxon>Bacteria</taxon>
        <taxon>Pseudomonadati</taxon>
        <taxon>Pseudomonadota</taxon>
        <taxon>Alphaproteobacteria</taxon>
        <taxon>Hyphomicrobiales</taxon>
        <taxon>Nitrobacteraceae</taxon>
        <taxon>Bradyrhizobium</taxon>
    </lineage>
</organism>
<feature type="compositionally biased region" description="Basic residues" evidence="1">
    <location>
        <begin position="11"/>
        <end position="24"/>
    </location>
</feature>
<protein>
    <submittedName>
        <fullName evidence="2">Uncharacterized protein</fullName>
    </submittedName>
</protein>
<dbReference type="AlphaFoldDB" id="A0A5D3JWY2"/>
<dbReference type="Proteomes" id="UP000324758">
    <property type="component" value="Unassembled WGS sequence"/>
</dbReference>
<comment type="caution">
    <text evidence="2">The sequence shown here is derived from an EMBL/GenBank/DDBJ whole genome shotgun (WGS) entry which is preliminary data.</text>
</comment>
<gene>
    <name evidence="2" type="ORF">FXB40_47215</name>
</gene>
<evidence type="ECO:0000313" key="3">
    <source>
        <dbReference type="Proteomes" id="UP000324758"/>
    </source>
</evidence>
<sequence>MEHQHLGSSGSRRRGHDAGRARRARIVIPGYSHHVTQRGSGRSRTFSGTATMRYCHRSCHGDGPSVRRAIQTSYNCHTMTLR</sequence>
<evidence type="ECO:0000313" key="2">
    <source>
        <dbReference type="EMBL" id="TYL82245.1"/>
    </source>
</evidence>
<dbReference type="EMBL" id="VSSS01000121">
    <property type="protein sequence ID" value="TYL82245.1"/>
    <property type="molecule type" value="Genomic_DNA"/>
</dbReference>
<dbReference type="OrthoDB" id="9814067at2"/>
<name>A0A5D3JWY2_9BRAD</name>
<proteinExistence type="predicted"/>
<reference evidence="2 3" key="1">
    <citation type="submission" date="2019-08" db="EMBL/GenBank/DDBJ databases">
        <title>Bradyrhizobium hipponensis sp. nov., a rhizobium isolated from a Lupinus angustifolius root nodule in Tunisia.</title>
        <authorList>
            <person name="Off K."/>
            <person name="Rejili M."/>
            <person name="Mars M."/>
            <person name="Brachmann A."/>
            <person name="Marin M."/>
        </authorList>
    </citation>
    <scope>NUCLEOTIDE SEQUENCE [LARGE SCALE GENOMIC DNA]</scope>
    <source>
        <strain evidence="2 3">CTAW71</strain>
    </source>
</reference>
<evidence type="ECO:0000256" key="1">
    <source>
        <dbReference type="SAM" id="MobiDB-lite"/>
    </source>
</evidence>